<sequence length="135" mass="15971">MFHIFVEVLTRLGSGIPDITASINKLKYDTWDPYQDQGYRETLQIWMDLDKVLRDRIDDIEQRISTLETNYTDLILCVIKQINYQNIPIERVKMEVVYLRNKEQIQNYKITSRLAIQQSQIEALDEKSSRNSQAS</sequence>
<keyword evidence="2" id="KW-1185">Reference proteome</keyword>
<gene>
    <name evidence="1" type="ORF">CHS0354_017073</name>
</gene>
<dbReference type="AlphaFoldDB" id="A0AAE0S6Y6"/>
<evidence type="ECO:0000313" key="2">
    <source>
        <dbReference type="Proteomes" id="UP001195483"/>
    </source>
</evidence>
<name>A0AAE0S6Y6_9BIVA</name>
<accession>A0AAE0S6Y6</accession>
<proteinExistence type="predicted"/>
<reference evidence="1" key="3">
    <citation type="submission" date="2023-05" db="EMBL/GenBank/DDBJ databases">
        <authorList>
            <person name="Smith C.H."/>
        </authorList>
    </citation>
    <scope>NUCLEOTIDE SEQUENCE</scope>
    <source>
        <strain evidence="1">CHS0354</strain>
        <tissue evidence="1">Mantle</tissue>
    </source>
</reference>
<reference evidence="1" key="1">
    <citation type="journal article" date="2021" name="Genome Biol. Evol.">
        <title>A High-Quality Reference Genome for a Parasitic Bivalve with Doubly Uniparental Inheritance (Bivalvia: Unionida).</title>
        <authorList>
            <person name="Smith C.H."/>
        </authorList>
    </citation>
    <scope>NUCLEOTIDE SEQUENCE</scope>
    <source>
        <strain evidence="1">CHS0354</strain>
    </source>
</reference>
<dbReference type="EMBL" id="JAEAOA010001047">
    <property type="protein sequence ID" value="KAK3586430.1"/>
    <property type="molecule type" value="Genomic_DNA"/>
</dbReference>
<evidence type="ECO:0000313" key="1">
    <source>
        <dbReference type="EMBL" id="KAK3586430.1"/>
    </source>
</evidence>
<dbReference type="Proteomes" id="UP001195483">
    <property type="component" value="Unassembled WGS sequence"/>
</dbReference>
<organism evidence="1 2">
    <name type="scientific">Potamilus streckersoni</name>
    <dbReference type="NCBI Taxonomy" id="2493646"/>
    <lineage>
        <taxon>Eukaryota</taxon>
        <taxon>Metazoa</taxon>
        <taxon>Spiralia</taxon>
        <taxon>Lophotrochozoa</taxon>
        <taxon>Mollusca</taxon>
        <taxon>Bivalvia</taxon>
        <taxon>Autobranchia</taxon>
        <taxon>Heteroconchia</taxon>
        <taxon>Palaeoheterodonta</taxon>
        <taxon>Unionida</taxon>
        <taxon>Unionoidea</taxon>
        <taxon>Unionidae</taxon>
        <taxon>Ambleminae</taxon>
        <taxon>Lampsilini</taxon>
        <taxon>Potamilus</taxon>
    </lineage>
</organism>
<comment type="caution">
    <text evidence="1">The sequence shown here is derived from an EMBL/GenBank/DDBJ whole genome shotgun (WGS) entry which is preliminary data.</text>
</comment>
<reference evidence="1" key="2">
    <citation type="journal article" date="2021" name="Genome Biol. Evol.">
        <title>Developing a high-quality reference genome for a parasitic bivalve with doubly uniparental inheritance (Bivalvia: Unionida).</title>
        <authorList>
            <person name="Smith C.H."/>
        </authorList>
    </citation>
    <scope>NUCLEOTIDE SEQUENCE</scope>
    <source>
        <strain evidence="1">CHS0354</strain>
        <tissue evidence="1">Mantle</tissue>
    </source>
</reference>
<protein>
    <submittedName>
        <fullName evidence="1">Uncharacterized protein</fullName>
    </submittedName>
</protein>